<dbReference type="OrthoDB" id="212084at2157"/>
<dbReference type="Proteomes" id="UP000236584">
    <property type="component" value="Plasmid unnamed2"/>
</dbReference>
<feature type="region of interest" description="Disordered" evidence="1">
    <location>
        <begin position="412"/>
        <end position="435"/>
    </location>
</feature>
<dbReference type="InterPro" id="IPR011008">
    <property type="entry name" value="Dimeric_a/b-barrel"/>
</dbReference>
<dbReference type="InterPro" id="IPR006311">
    <property type="entry name" value="TAT_signal"/>
</dbReference>
<dbReference type="Pfam" id="PF24152">
    <property type="entry name" value="DUF7405"/>
    <property type="match status" value="1"/>
</dbReference>
<dbReference type="PROSITE" id="PS51257">
    <property type="entry name" value="PROKAR_LIPOPROTEIN"/>
    <property type="match status" value="1"/>
</dbReference>
<dbReference type="InterPro" id="IPR055828">
    <property type="entry name" value="DUF7405"/>
</dbReference>
<geneLocation type="plasmid" evidence="2">
    <name>unnamed2</name>
</geneLocation>
<protein>
    <submittedName>
        <fullName evidence="2">Tat pathway signal protein</fullName>
    </submittedName>
</protein>
<gene>
    <name evidence="2" type="ORF">C2R22_22380</name>
</gene>
<sequence>MSDERGIPRREFLKSAIAIGGAAAFSACLGREEVDVPMGPDDLSSYPQRQHAWNEVLPQDDHGNVIAPSHRVLLYLNYRRDGQPNEDDREQVETALRGIEHAYERSGDGLLLTVSYSSAYFDRFDDSLPDDVDLPDPEALAPFEEPEFDTPDAVVHLASNTAQVVLGAEEALKGNKSTLNGVDQPVAALTDVFSLADRRTGFIGDGLPAENADDAEGIPADKVPEDAPLFMGFKSGFKKNQASEDRVTIQSGPFTGGTTQHISKLRLNLNQWYNQDDRWQREAKMFCPYHAENDVIEGAGDNLGDSSKIDDCQPTDETAREMGVVGHSQKSARARDDDDSPLILRRDFDSTDGGTASLHFLALQRGITDFVDTREAMNGTDVTEQSAVGQRNNNGILQYIRTERRGNFLVPPRSLRALPPAQPTGDAQEVTHESS</sequence>
<dbReference type="AlphaFoldDB" id="A0A2I8VQX5"/>
<keyword evidence="3" id="KW-1185">Reference proteome</keyword>
<dbReference type="KEGG" id="srub:C2R22_22380"/>
<keyword evidence="2" id="KW-0614">Plasmid</keyword>
<dbReference type="SUPFAM" id="SSF54909">
    <property type="entry name" value="Dimeric alpha+beta barrel"/>
    <property type="match status" value="1"/>
</dbReference>
<dbReference type="PROSITE" id="PS51318">
    <property type="entry name" value="TAT"/>
    <property type="match status" value="1"/>
</dbReference>
<reference evidence="2 3" key="1">
    <citation type="submission" date="2018-01" db="EMBL/GenBank/DDBJ databases">
        <title>Complete genome sequence of Salinigranum rubrum GX10T, an extremely halophilic archaeon isolated from a marine solar saltern.</title>
        <authorList>
            <person name="Han S."/>
        </authorList>
    </citation>
    <scope>NUCLEOTIDE SEQUENCE [LARGE SCALE GENOMIC DNA]</scope>
    <source>
        <strain evidence="2 3">GX10</strain>
        <plasmid evidence="3">Plasmid unnamed2</plasmid>
    </source>
</reference>
<evidence type="ECO:0000256" key="1">
    <source>
        <dbReference type="SAM" id="MobiDB-lite"/>
    </source>
</evidence>
<proteinExistence type="predicted"/>
<evidence type="ECO:0000313" key="3">
    <source>
        <dbReference type="Proteomes" id="UP000236584"/>
    </source>
</evidence>
<dbReference type="EMBL" id="CP026311">
    <property type="protein sequence ID" value="AUV84305.1"/>
    <property type="molecule type" value="Genomic_DNA"/>
</dbReference>
<name>A0A2I8VQX5_9EURY</name>
<evidence type="ECO:0000313" key="2">
    <source>
        <dbReference type="EMBL" id="AUV84305.1"/>
    </source>
</evidence>
<dbReference type="RefSeq" id="WP_103427993.1">
    <property type="nucleotide sequence ID" value="NZ_CP026311.1"/>
</dbReference>
<organism evidence="2 3">
    <name type="scientific">Salinigranum rubrum</name>
    <dbReference type="NCBI Taxonomy" id="755307"/>
    <lineage>
        <taxon>Archaea</taxon>
        <taxon>Methanobacteriati</taxon>
        <taxon>Methanobacteriota</taxon>
        <taxon>Stenosarchaea group</taxon>
        <taxon>Halobacteria</taxon>
        <taxon>Halobacteriales</taxon>
        <taxon>Haloferacaceae</taxon>
        <taxon>Salinigranum</taxon>
    </lineage>
</organism>
<accession>A0A2I8VQX5</accession>
<dbReference type="GeneID" id="35594902"/>